<keyword evidence="1" id="KW-0472">Membrane</keyword>
<feature type="transmembrane region" description="Helical" evidence="1">
    <location>
        <begin position="17"/>
        <end position="36"/>
    </location>
</feature>
<sequence>MYHFSKKILQATMMKCLIYRTFSLIEVKVLFSLFILRK</sequence>
<keyword evidence="1" id="KW-0812">Transmembrane</keyword>
<protein>
    <submittedName>
        <fullName evidence="2">Uncharacterized protein</fullName>
    </submittedName>
</protein>
<dbReference type="EMBL" id="AFUE01000006">
    <property type="protein sequence ID" value="EGU67998.1"/>
    <property type="molecule type" value="Genomic_DNA"/>
</dbReference>
<keyword evidence="1" id="KW-1133">Transmembrane helix</keyword>
<proteinExistence type="predicted"/>
<comment type="caution">
    <text evidence="2">The sequence shown here is derived from an EMBL/GenBank/DDBJ whole genome shotgun (WGS) entry which is preliminary data.</text>
</comment>
<gene>
    <name evidence="2" type="ORF">HMPREF9960_1886</name>
</gene>
<reference evidence="2 3" key="1">
    <citation type="submission" date="2011-05" db="EMBL/GenBank/DDBJ databases">
        <authorList>
            <person name="Durkin A.S."/>
            <person name="McCorrison J."/>
            <person name="Torralba M."/>
            <person name="Gillis M."/>
            <person name="Methe B."/>
            <person name="Sutton G."/>
            <person name="Nelson K.E."/>
        </authorList>
    </citation>
    <scope>NUCLEOTIDE SEQUENCE [LARGE SCALE GENOMIC DNA]</scope>
    <source>
        <strain evidence="2 3">ATCC 51100</strain>
    </source>
</reference>
<evidence type="ECO:0000256" key="1">
    <source>
        <dbReference type="SAM" id="Phobius"/>
    </source>
</evidence>
<evidence type="ECO:0000313" key="2">
    <source>
        <dbReference type="EMBL" id="EGU67998.1"/>
    </source>
</evidence>
<dbReference type="AlphaFoldDB" id="A0AAV3EF31"/>
<organism evidence="2 3">
    <name type="scientific">Streptococcus cristatus ATCC 51100</name>
    <dbReference type="NCBI Taxonomy" id="889201"/>
    <lineage>
        <taxon>Bacteria</taxon>
        <taxon>Bacillati</taxon>
        <taxon>Bacillota</taxon>
        <taxon>Bacilli</taxon>
        <taxon>Lactobacillales</taxon>
        <taxon>Streptococcaceae</taxon>
        <taxon>Streptococcus</taxon>
    </lineage>
</organism>
<evidence type="ECO:0000313" key="3">
    <source>
        <dbReference type="Proteomes" id="UP000004274"/>
    </source>
</evidence>
<dbReference type="Proteomes" id="UP000004274">
    <property type="component" value="Unassembled WGS sequence"/>
</dbReference>
<accession>A0AAV3EF31</accession>
<name>A0AAV3EF31_STRCR</name>